<evidence type="ECO:0000313" key="1">
    <source>
        <dbReference type="Proteomes" id="UP000095286"/>
    </source>
</evidence>
<dbReference type="Proteomes" id="UP000095286">
    <property type="component" value="Unplaced"/>
</dbReference>
<reference evidence="2" key="1">
    <citation type="submission" date="2016-11" db="UniProtKB">
        <authorList>
            <consortium name="WormBaseParasite"/>
        </authorList>
    </citation>
    <scope>IDENTIFICATION</scope>
    <source>
        <strain evidence="2">KR3021</strain>
    </source>
</reference>
<evidence type="ECO:0000313" key="2">
    <source>
        <dbReference type="WBParaSite" id="RSKR_0000489300.1"/>
    </source>
</evidence>
<name>A0AC35TW62_9BILA</name>
<sequence length="181" mass="20284">MSKQRKMKASILAQHRAKPVKDWGAVLCEILDKQGDGMIYTLQEEGASQIKYFGSSSDENGKASRQTKVKIALHKYDVGYGYGILVDGFTKPNHVLTNSKSNCSMFKKYNNNKPGKSSAVTAEKLVNEHEVMALLSELWTPEHKKVVKATKVINAKRRKGIKIPVGLEEIKRLSDICFRSK</sequence>
<proteinExistence type="predicted"/>
<protein>
    <submittedName>
        <fullName evidence="2">HNH homing endonuclease</fullName>
    </submittedName>
</protein>
<dbReference type="WBParaSite" id="RSKR_0000489300.1">
    <property type="protein sequence ID" value="RSKR_0000489300.1"/>
    <property type="gene ID" value="RSKR_0000489300"/>
</dbReference>
<accession>A0AC35TW62</accession>
<organism evidence="1 2">
    <name type="scientific">Rhabditophanes sp. KR3021</name>
    <dbReference type="NCBI Taxonomy" id="114890"/>
    <lineage>
        <taxon>Eukaryota</taxon>
        <taxon>Metazoa</taxon>
        <taxon>Ecdysozoa</taxon>
        <taxon>Nematoda</taxon>
        <taxon>Chromadorea</taxon>
        <taxon>Rhabditida</taxon>
        <taxon>Tylenchina</taxon>
        <taxon>Panagrolaimomorpha</taxon>
        <taxon>Strongyloidoidea</taxon>
        <taxon>Alloionematidae</taxon>
        <taxon>Rhabditophanes</taxon>
    </lineage>
</organism>